<dbReference type="GO" id="GO:0032259">
    <property type="term" value="P:methylation"/>
    <property type="evidence" value="ECO:0007669"/>
    <property type="project" value="UniProtKB-KW"/>
</dbReference>
<name>X1LLG3_9ZZZZ</name>
<gene>
    <name evidence="4" type="ORF">S06H3_17367</name>
</gene>
<accession>X1LLG3</accession>
<evidence type="ECO:0000256" key="2">
    <source>
        <dbReference type="ARBA" id="ARBA00022679"/>
    </source>
</evidence>
<dbReference type="InterPro" id="IPR029063">
    <property type="entry name" value="SAM-dependent_MTases_sf"/>
</dbReference>
<dbReference type="Pfam" id="PF13649">
    <property type="entry name" value="Methyltransf_25"/>
    <property type="match status" value="1"/>
</dbReference>
<dbReference type="PANTHER" id="PTHR43861">
    <property type="entry name" value="TRANS-ACONITATE 2-METHYLTRANSFERASE-RELATED"/>
    <property type="match status" value="1"/>
</dbReference>
<dbReference type="CDD" id="cd02440">
    <property type="entry name" value="AdoMet_MTases"/>
    <property type="match status" value="1"/>
</dbReference>
<dbReference type="SUPFAM" id="SSF53335">
    <property type="entry name" value="S-adenosyl-L-methionine-dependent methyltransferases"/>
    <property type="match status" value="1"/>
</dbReference>
<organism evidence="4">
    <name type="scientific">marine sediment metagenome</name>
    <dbReference type="NCBI Taxonomy" id="412755"/>
    <lineage>
        <taxon>unclassified sequences</taxon>
        <taxon>metagenomes</taxon>
        <taxon>ecological metagenomes</taxon>
    </lineage>
</organism>
<dbReference type="Gene3D" id="3.40.50.150">
    <property type="entry name" value="Vaccinia Virus protein VP39"/>
    <property type="match status" value="1"/>
</dbReference>
<keyword evidence="1" id="KW-0489">Methyltransferase</keyword>
<keyword evidence="2" id="KW-0808">Transferase</keyword>
<dbReference type="InterPro" id="IPR041698">
    <property type="entry name" value="Methyltransf_25"/>
</dbReference>
<comment type="caution">
    <text evidence="4">The sequence shown here is derived from an EMBL/GenBank/DDBJ whole genome shotgun (WGS) entry which is preliminary data.</text>
</comment>
<reference evidence="4" key="1">
    <citation type="journal article" date="2014" name="Front. Microbiol.">
        <title>High frequency of phylogenetically diverse reductive dehalogenase-homologous genes in deep subseafloor sedimentary metagenomes.</title>
        <authorList>
            <person name="Kawai M."/>
            <person name="Futagami T."/>
            <person name="Toyoda A."/>
            <person name="Takaki Y."/>
            <person name="Nishi S."/>
            <person name="Hori S."/>
            <person name="Arai W."/>
            <person name="Tsubouchi T."/>
            <person name="Morono Y."/>
            <person name="Uchiyama I."/>
            <person name="Ito T."/>
            <person name="Fujiyama A."/>
            <person name="Inagaki F."/>
            <person name="Takami H."/>
        </authorList>
    </citation>
    <scope>NUCLEOTIDE SEQUENCE</scope>
    <source>
        <strain evidence="4">Expedition CK06-06</strain>
    </source>
</reference>
<dbReference type="EMBL" id="BARV01008672">
    <property type="protein sequence ID" value="GAI06676.1"/>
    <property type="molecule type" value="Genomic_DNA"/>
</dbReference>
<dbReference type="PANTHER" id="PTHR43861:SF1">
    <property type="entry name" value="TRANS-ACONITATE 2-METHYLTRANSFERASE"/>
    <property type="match status" value="1"/>
</dbReference>
<dbReference type="AlphaFoldDB" id="X1LLG3"/>
<evidence type="ECO:0000259" key="3">
    <source>
        <dbReference type="Pfam" id="PF13649"/>
    </source>
</evidence>
<protein>
    <recommendedName>
        <fullName evidence="3">Methyltransferase domain-containing protein</fullName>
    </recommendedName>
</protein>
<evidence type="ECO:0000313" key="4">
    <source>
        <dbReference type="EMBL" id="GAI06676.1"/>
    </source>
</evidence>
<sequence length="185" mass="21259">MKFYDNWAKGYDKAVKEGAKVNIKAGEFLVSLLDKFNLRKNIEILDLGAGTGILDEILVKHGYKRITLVDHSKGMLNKAKKKALLKGCKFVEADIRKLGLKKKYDVITSLFSFETSYFGEEDMPILFKILNKHLKKNGLFLTLGHFRFGEYTKHFKTLESGEYRLAEVKDKGTFWTDYFLGRKGS</sequence>
<feature type="domain" description="Methyltransferase" evidence="3">
    <location>
        <begin position="44"/>
        <end position="138"/>
    </location>
</feature>
<dbReference type="GO" id="GO:0008168">
    <property type="term" value="F:methyltransferase activity"/>
    <property type="evidence" value="ECO:0007669"/>
    <property type="project" value="UniProtKB-KW"/>
</dbReference>
<evidence type="ECO:0000256" key="1">
    <source>
        <dbReference type="ARBA" id="ARBA00022603"/>
    </source>
</evidence>
<proteinExistence type="predicted"/>